<dbReference type="EMBL" id="LTDF01000017">
    <property type="protein sequence ID" value="KXT55397.1"/>
    <property type="molecule type" value="Genomic_DNA"/>
</dbReference>
<dbReference type="AlphaFoldDB" id="A0A139LVG5"/>
<accession>A0A139LVG5</accession>
<organism evidence="1">
    <name type="scientific">Bacteroides intestinalis</name>
    <dbReference type="NCBI Taxonomy" id="329854"/>
    <lineage>
        <taxon>Bacteria</taxon>
        <taxon>Pseudomonadati</taxon>
        <taxon>Bacteroidota</taxon>
        <taxon>Bacteroidia</taxon>
        <taxon>Bacteroidales</taxon>
        <taxon>Bacteroidaceae</taxon>
        <taxon>Bacteroides</taxon>
    </lineage>
</organism>
<gene>
    <name evidence="1" type="ORF">HMPREF2531_00159</name>
</gene>
<feature type="non-terminal residue" evidence="1">
    <location>
        <position position="200"/>
    </location>
</feature>
<evidence type="ECO:0008006" key="3">
    <source>
        <dbReference type="Google" id="ProtNLM"/>
    </source>
</evidence>
<evidence type="ECO:0000313" key="1">
    <source>
        <dbReference type="EMBL" id="KXT55397.1"/>
    </source>
</evidence>
<sequence>PLVAVKTNAATGAIETDGTKATDFEKYCTAKLEPAGTALGTPLVMTGSGTTKILGNIATVNIELKRRVSRFDIDNESAKTGLIIESVALGNGRNQATVMPGTLTTLDDAGRTASLIKYPVAEGSYLMLPKANQGVTESALYTYPLKDTDEAFLIIKGKYQNPMQKDPVPVEYHLDIQRAPDTGGATAFIDVVANTRYTLH</sequence>
<proteinExistence type="predicted"/>
<name>A0A139LVG5_9BACE</name>
<protein>
    <recommendedName>
        <fullName evidence="3">Fimbrillin family protein</fullName>
    </recommendedName>
</protein>
<comment type="caution">
    <text evidence="1">The sequence shown here is derived from an EMBL/GenBank/DDBJ whole genome shotgun (WGS) entry which is preliminary data.</text>
</comment>
<dbReference type="Proteomes" id="UP000070319">
    <property type="component" value="Unassembled WGS sequence"/>
</dbReference>
<evidence type="ECO:0000313" key="2">
    <source>
        <dbReference type="Proteomes" id="UP000070319"/>
    </source>
</evidence>
<reference evidence="1 2" key="1">
    <citation type="submission" date="2016-02" db="EMBL/GenBank/DDBJ databases">
        <authorList>
            <person name="Wen L."/>
            <person name="He K."/>
            <person name="Yang H."/>
        </authorList>
    </citation>
    <scope>NUCLEOTIDE SEQUENCE [LARGE SCALE GENOMIC DNA]</scope>
    <source>
        <strain evidence="1 2">KLE1704</strain>
    </source>
</reference>
<feature type="non-terminal residue" evidence="1">
    <location>
        <position position="1"/>
    </location>
</feature>